<dbReference type="RefSeq" id="WP_115756890.1">
    <property type="nucleotide sequence ID" value="NZ_FTMK01000019.1"/>
</dbReference>
<dbReference type="EMBL" id="QFCQ01000125">
    <property type="protein sequence ID" value="RDW12107.1"/>
    <property type="molecule type" value="Genomic_DNA"/>
</dbReference>
<keyword evidence="11" id="KW-0378">Hydrolase</keyword>
<evidence type="ECO:0000313" key="13">
    <source>
        <dbReference type="Proteomes" id="UP000323956"/>
    </source>
</evidence>
<dbReference type="PROSITE" id="PS00871">
    <property type="entry name" value="CLPAB_2"/>
    <property type="match status" value="1"/>
</dbReference>
<dbReference type="InterPro" id="IPR036628">
    <property type="entry name" value="Clp_N_dom_sf"/>
</dbReference>
<dbReference type="InterPro" id="IPR028299">
    <property type="entry name" value="ClpA/B_CS2"/>
</dbReference>
<dbReference type="PANTHER" id="PTHR11638">
    <property type="entry name" value="ATP-DEPENDENT CLP PROTEASE"/>
    <property type="match status" value="1"/>
</dbReference>
<dbReference type="Pfam" id="PF10431">
    <property type="entry name" value="ClpB_D2-small"/>
    <property type="match status" value="1"/>
</dbReference>
<sequence>MPSFSTSLEQAIHAALALANEHRHELATLEHLLLALTEEPEAVKVMRACNVDLDELRRMLVEFIEDDLSTLITDVEGSEAVPTAAFQRVIQRAAIHVQSSGRTEVTGANVLVAIFAERESNAAFFLQELDMTRYDAVNFIAHGVAKNPSFSENRPVQGSDQPEQAQAETAQPKDESALAKYCVDLNKKAAKGDVDPLIGRADEVERCIQVLCRRRKNNPLLVGDPGVGKTAIAEGLALKITRGETPDVLAGSTIFSLDMGALLAGTRYRGDFEERLKAVVKELEDHPDAILFIDEIHTVIGAGATSGGAMDASNLLKPALAGGKLRCMGSTTYKEFRQHFEKDRALSRRFQKIDVNEPNVPDTVKILMGLKPSFEKHHDLRYTNDAIKMAVELSARYIHDRKLPDKAIDVIDEAGAAQHLVAESKRRKTIGPKEIEAVVAKIARIPPKSVSKDDAAVLKDLEATLKRLVFGQDAAISALASSIKLARAGLREPEKPIGNYLFAGPTGVGKTEVAKQLAASLGVELLRFDMSEYMEKHAVSRLIGAPPGYVGFDQGGLLTDGVDQHPHCVLLLDEIEKAHPDVYNILLQVMDHGKLTDHNGRQVDFRNVILIMTSNAGAADQAKAAFGFGRERREGEDTAAIERTFTPEFRNRLDAVISFAPLSREVIVQVVEKFVLQLEAQLIDRGVHIELTAEAADWLAERGYDDKMGARPLGRVIQESIKKPLAEELLFGRLTKGGVVRVRIEDDKPVFDITGPETPRISNSKPPLLTAD</sequence>
<dbReference type="SUPFAM" id="SSF81923">
    <property type="entry name" value="Double Clp-N motif"/>
    <property type="match status" value="1"/>
</dbReference>
<dbReference type="OrthoDB" id="9803641at2"/>
<dbReference type="InterPro" id="IPR050130">
    <property type="entry name" value="ClpA_ClpB"/>
</dbReference>
<dbReference type="InterPro" id="IPR004176">
    <property type="entry name" value="Clp_R_N"/>
</dbReference>
<evidence type="ECO:0000256" key="3">
    <source>
        <dbReference type="ARBA" id="ARBA00022741"/>
    </source>
</evidence>
<dbReference type="PROSITE" id="PS51903">
    <property type="entry name" value="CLP_R"/>
    <property type="match status" value="1"/>
</dbReference>
<dbReference type="Pfam" id="PF00004">
    <property type="entry name" value="AAA"/>
    <property type="match status" value="1"/>
</dbReference>
<keyword evidence="4 7" id="KW-0067">ATP-binding</keyword>
<comment type="similarity">
    <text evidence="1 7">Belongs to the ClpA/ClpB family.</text>
</comment>
<dbReference type="InterPro" id="IPR027417">
    <property type="entry name" value="P-loop_NTPase"/>
</dbReference>
<dbReference type="InterPro" id="IPR003959">
    <property type="entry name" value="ATPase_AAA_core"/>
</dbReference>
<dbReference type="Proteomes" id="UP000323956">
    <property type="component" value="Unassembled WGS sequence"/>
</dbReference>
<keyword evidence="11" id="KW-0645">Protease</keyword>
<evidence type="ECO:0000256" key="7">
    <source>
        <dbReference type="RuleBase" id="RU004432"/>
    </source>
</evidence>
<organism evidence="11 13">
    <name type="scientific">Paracoccus thiocyanatus</name>
    <dbReference type="NCBI Taxonomy" id="34006"/>
    <lineage>
        <taxon>Bacteria</taxon>
        <taxon>Pseudomonadati</taxon>
        <taxon>Pseudomonadota</taxon>
        <taxon>Alphaproteobacteria</taxon>
        <taxon>Rhodobacterales</taxon>
        <taxon>Paracoccaceae</taxon>
        <taxon>Paracoccus</taxon>
    </lineage>
</organism>
<evidence type="ECO:0000256" key="2">
    <source>
        <dbReference type="ARBA" id="ARBA00022737"/>
    </source>
</evidence>
<dbReference type="EMBL" id="FTMK01000019">
    <property type="protein sequence ID" value="SIQ96591.1"/>
    <property type="molecule type" value="Genomic_DNA"/>
</dbReference>
<evidence type="ECO:0000313" key="11">
    <source>
        <dbReference type="EMBL" id="SIQ96591.1"/>
    </source>
</evidence>
<dbReference type="InterPro" id="IPR001270">
    <property type="entry name" value="ClpA/B"/>
</dbReference>
<dbReference type="GO" id="GO:0008233">
    <property type="term" value="F:peptidase activity"/>
    <property type="evidence" value="ECO:0007669"/>
    <property type="project" value="UniProtKB-KW"/>
</dbReference>
<keyword evidence="5 7" id="KW-0143">Chaperone</keyword>
<dbReference type="CDD" id="cd19499">
    <property type="entry name" value="RecA-like_ClpB_Hsp104-like"/>
    <property type="match status" value="1"/>
</dbReference>
<protein>
    <submittedName>
        <fullName evidence="11">ATP-dependent Clp protease ATP-binding subunit ClpA</fullName>
    </submittedName>
</protein>
<accession>A0A1N6X2W4</accession>
<dbReference type="Pfam" id="PF02861">
    <property type="entry name" value="Clp_N"/>
    <property type="match status" value="1"/>
</dbReference>
<keyword evidence="3 7" id="KW-0547">Nucleotide-binding</keyword>
<dbReference type="InterPro" id="IPR041546">
    <property type="entry name" value="ClpA/ClpB_AAA_lid"/>
</dbReference>
<evidence type="ECO:0000256" key="1">
    <source>
        <dbReference type="ARBA" id="ARBA00008675"/>
    </source>
</evidence>
<evidence type="ECO:0000313" key="10">
    <source>
        <dbReference type="EMBL" id="RDW12107.1"/>
    </source>
</evidence>
<evidence type="ECO:0000256" key="8">
    <source>
        <dbReference type="SAM" id="MobiDB-lite"/>
    </source>
</evidence>
<dbReference type="GO" id="GO:0006508">
    <property type="term" value="P:proteolysis"/>
    <property type="evidence" value="ECO:0007669"/>
    <property type="project" value="UniProtKB-KW"/>
</dbReference>
<dbReference type="PRINTS" id="PR00300">
    <property type="entry name" value="CLPPROTEASEA"/>
</dbReference>
<dbReference type="Pfam" id="PF17871">
    <property type="entry name" value="AAA_lid_9"/>
    <property type="match status" value="1"/>
</dbReference>
<dbReference type="Gene3D" id="1.10.8.60">
    <property type="match status" value="2"/>
</dbReference>
<reference evidence="10 12" key="2">
    <citation type="submission" date="2018-05" db="EMBL/GenBank/DDBJ databases">
        <title>Whole genome sequencing of Paracoccus thiocyanatus SST.</title>
        <authorList>
            <person name="Ghosh W."/>
            <person name="Rameez M.J."/>
            <person name="Roy C."/>
        </authorList>
    </citation>
    <scope>NUCLEOTIDE SEQUENCE [LARGE SCALE GENOMIC DNA]</scope>
    <source>
        <strain evidence="10 12">SST</strain>
    </source>
</reference>
<feature type="compositionally biased region" description="Low complexity" evidence="8">
    <location>
        <begin position="161"/>
        <end position="170"/>
    </location>
</feature>
<dbReference type="Pfam" id="PF07724">
    <property type="entry name" value="AAA_2"/>
    <property type="match status" value="1"/>
</dbReference>
<reference evidence="11 13" key="1">
    <citation type="submission" date="2017-01" db="EMBL/GenBank/DDBJ databases">
        <authorList>
            <person name="Varghese N."/>
            <person name="Submissions S."/>
        </authorList>
    </citation>
    <scope>NUCLEOTIDE SEQUENCE [LARGE SCALE GENOMIC DNA]</scope>
    <source>
        <strain evidence="11 13">ATCC 700171</strain>
    </source>
</reference>
<dbReference type="InterPro" id="IPR018368">
    <property type="entry name" value="ClpA/B_CS1"/>
</dbReference>
<dbReference type="GO" id="GO:0034605">
    <property type="term" value="P:cellular response to heat"/>
    <property type="evidence" value="ECO:0007669"/>
    <property type="project" value="TreeGrafter"/>
</dbReference>
<keyword evidence="2 6" id="KW-0677">Repeat</keyword>
<proteinExistence type="inferred from homology"/>
<feature type="domain" description="Clp R" evidence="9">
    <location>
        <begin position="1"/>
        <end position="147"/>
    </location>
</feature>
<dbReference type="Proteomes" id="UP000256679">
    <property type="component" value="Unassembled WGS sequence"/>
</dbReference>
<name>A0A1N6X2W4_9RHOB</name>
<evidence type="ECO:0000256" key="6">
    <source>
        <dbReference type="PROSITE-ProRule" id="PRU01251"/>
    </source>
</evidence>
<dbReference type="PANTHER" id="PTHR11638:SF111">
    <property type="entry name" value="ATP-DEPENDENT CLP PROTEASE ATP-BINDING SUBUNIT CLPA"/>
    <property type="match status" value="1"/>
</dbReference>
<dbReference type="GO" id="GO:0043335">
    <property type="term" value="P:protein unfolding"/>
    <property type="evidence" value="ECO:0007669"/>
    <property type="project" value="InterPro"/>
</dbReference>
<dbReference type="PROSITE" id="PS00870">
    <property type="entry name" value="CLPAB_1"/>
    <property type="match status" value="1"/>
</dbReference>
<dbReference type="InterPro" id="IPR019489">
    <property type="entry name" value="Clp_ATPase_C"/>
</dbReference>
<gene>
    <name evidence="10" type="primary">clpA</name>
    <name evidence="10" type="ORF">DIE28_15495</name>
    <name evidence="11" type="ORF">SAMN05421641_11917</name>
</gene>
<dbReference type="AlphaFoldDB" id="A0A1N6X2W4"/>
<evidence type="ECO:0000259" key="9">
    <source>
        <dbReference type="PROSITE" id="PS51903"/>
    </source>
</evidence>
<dbReference type="InterPro" id="IPR013461">
    <property type="entry name" value="ClpA"/>
</dbReference>
<dbReference type="SUPFAM" id="SSF52540">
    <property type="entry name" value="P-loop containing nucleoside triphosphate hydrolases"/>
    <property type="match status" value="2"/>
</dbReference>
<dbReference type="FunFam" id="3.40.50.300:FF:000025">
    <property type="entry name" value="ATP-dependent Clp protease subunit"/>
    <property type="match status" value="1"/>
</dbReference>
<dbReference type="CDD" id="cd00009">
    <property type="entry name" value="AAA"/>
    <property type="match status" value="1"/>
</dbReference>
<dbReference type="GO" id="GO:0016887">
    <property type="term" value="F:ATP hydrolysis activity"/>
    <property type="evidence" value="ECO:0007669"/>
    <property type="project" value="InterPro"/>
</dbReference>
<evidence type="ECO:0000256" key="5">
    <source>
        <dbReference type="ARBA" id="ARBA00023186"/>
    </source>
</evidence>
<dbReference type="InterPro" id="IPR003593">
    <property type="entry name" value="AAA+_ATPase"/>
</dbReference>
<keyword evidence="12" id="KW-1185">Reference proteome</keyword>
<dbReference type="GO" id="GO:0005737">
    <property type="term" value="C:cytoplasm"/>
    <property type="evidence" value="ECO:0007669"/>
    <property type="project" value="TreeGrafter"/>
</dbReference>
<dbReference type="SMART" id="SM00382">
    <property type="entry name" value="AAA"/>
    <property type="match status" value="2"/>
</dbReference>
<dbReference type="GO" id="GO:0005524">
    <property type="term" value="F:ATP binding"/>
    <property type="evidence" value="ECO:0007669"/>
    <property type="project" value="UniProtKB-KW"/>
</dbReference>
<feature type="region of interest" description="Disordered" evidence="8">
    <location>
        <begin position="150"/>
        <end position="173"/>
    </location>
</feature>
<dbReference type="NCBIfam" id="TIGR02639">
    <property type="entry name" value="ClpA"/>
    <property type="match status" value="1"/>
</dbReference>
<dbReference type="SMART" id="SM01086">
    <property type="entry name" value="ClpB_D2-small"/>
    <property type="match status" value="1"/>
</dbReference>
<evidence type="ECO:0000256" key="4">
    <source>
        <dbReference type="ARBA" id="ARBA00022840"/>
    </source>
</evidence>
<feature type="compositionally biased region" description="Polar residues" evidence="8">
    <location>
        <begin position="150"/>
        <end position="160"/>
    </location>
</feature>
<dbReference type="Gene3D" id="3.40.50.300">
    <property type="entry name" value="P-loop containing nucleotide triphosphate hydrolases"/>
    <property type="match status" value="2"/>
</dbReference>
<evidence type="ECO:0000313" key="12">
    <source>
        <dbReference type="Proteomes" id="UP000256679"/>
    </source>
</evidence>
<dbReference type="Gene3D" id="1.10.1780.10">
    <property type="entry name" value="Clp, N-terminal domain"/>
    <property type="match status" value="1"/>
</dbReference>